<dbReference type="AlphaFoldDB" id="A0A1C4FI29"/>
<protein>
    <submittedName>
        <fullName evidence="1">Uncharacterized protein</fullName>
    </submittedName>
</protein>
<dbReference type="Proteomes" id="UP000186535">
    <property type="component" value="Unassembled WGS sequence"/>
</dbReference>
<sequence length="278" mass="32629">MNEWKFYNYAMIPTTPPHINPNATAIEDGSIWGVSKKKTLLVRWTTDFDCGFETEWWYCIKDDRIDVASLKKKRRYEINSGLKNFDVRKISSMEYAEQIYNVYAETVQSYVNGGSVTAKEIFIAQCIEHENNNQIEYYGAFDKQDGELAAYALNHVFDDFVNFTTMKFLPNYLSKRVSAALVYTMLFDYINVQDKKYVNDGERSIRHTTNFQDYLIKYFGFRKAYCKLHVQYKPSVRMAIGLLYPMRKIIKNFAKVNTVINNVSGLLEMESIRRSFKK</sequence>
<comment type="caution">
    <text evidence="1">The sequence shown here is derived from an EMBL/GenBank/DDBJ whole genome shotgun (WGS) entry which is preliminary data.</text>
</comment>
<gene>
    <name evidence="1" type="ORF">BJR07_14000</name>
</gene>
<evidence type="ECO:0000313" key="2">
    <source>
        <dbReference type="Proteomes" id="UP000186535"/>
    </source>
</evidence>
<accession>A0A1C4FI29</accession>
<reference evidence="1 2" key="1">
    <citation type="submission" date="2016-11" db="EMBL/GenBank/DDBJ databases">
        <title>Identification of Bacillus cereus isolated from egg-white.</title>
        <authorList>
            <person name="Soni A."/>
            <person name="Oey I."/>
            <person name="Silcock P."/>
            <person name="Bremer P."/>
        </authorList>
    </citation>
    <scope>NUCLEOTIDE SEQUENCE [LARGE SCALE GENOMIC DNA]</scope>
    <source>
        <strain evidence="1 2">NZAS03</strain>
    </source>
</reference>
<name>A0A1C4FI29_BACCE</name>
<dbReference type="EMBL" id="MPON01000002">
    <property type="protein sequence ID" value="OKA39005.1"/>
    <property type="molecule type" value="Genomic_DNA"/>
</dbReference>
<dbReference type="InterPro" id="IPR016181">
    <property type="entry name" value="Acyl_CoA_acyltransferase"/>
</dbReference>
<proteinExistence type="predicted"/>
<organism evidence="1 2">
    <name type="scientific">Bacillus cereus</name>
    <dbReference type="NCBI Taxonomy" id="1396"/>
    <lineage>
        <taxon>Bacteria</taxon>
        <taxon>Bacillati</taxon>
        <taxon>Bacillota</taxon>
        <taxon>Bacilli</taxon>
        <taxon>Bacillales</taxon>
        <taxon>Bacillaceae</taxon>
        <taxon>Bacillus</taxon>
        <taxon>Bacillus cereus group</taxon>
    </lineage>
</organism>
<dbReference type="SUPFAM" id="SSF55729">
    <property type="entry name" value="Acyl-CoA N-acyltransferases (Nat)"/>
    <property type="match status" value="1"/>
</dbReference>
<dbReference type="RefSeq" id="WP_073517168.1">
    <property type="nucleotide sequence ID" value="NZ_JBNTLM010000010.1"/>
</dbReference>
<evidence type="ECO:0000313" key="1">
    <source>
        <dbReference type="EMBL" id="OKA39005.1"/>
    </source>
</evidence>